<comment type="subcellular location">
    <subcellularLocation>
        <location evidence="1">Cell membrane</location>
        <topology evidence="1">Multi-pass membrane protein</topology>
    </subcellularLocation>
</comment>
<keyword evidence="10" id="KW-0902">Two-component regulatory system</keyword>
<dbReference type="EMBL" id="JBHTJZ010000005">
    <property type="protein sequence ID" value="MFD0958389.1"/>
    <property type="molecule type" value="Genomic_DNA"/>
</dbReference>
<feature type="domain" description="Histidine kinase" evidence="13">
    <location>
        <begin position="456"/>
        <end position="563"/>
    </location>
</feature>
<feature type="transmembrane region" description="Helical" evidence="12">
    <location>
        <begin position="21"/>
        <end position="39"/>
    </location>
</feature>
<evidence type="ECO:0000256" key="1">
    <source>
        <dbReference type="ARBA" id="ARBA00004651"/>
    </source>
</evidence>
<evidence type="ECO:0000256" key="6">
    <source>
        <dbReference type="ARBA" id="ARBA00022741"/>
    </source>
</evidence>
<dbReference type="PANTHER" id="PTHR34220">
    <property type="entry name" value="SENSOR HISTIDINE KINASE YPDA"/>
    <property type="match status" value="1"/>
</dbReference>
<dbReference type="SMART" id="SM00387">
    <property type="entry name" value="HATPase_c"/>
    <property type="match status" value="1"/>
</dbReference>
<reference evidence="15" key="1">
    <citation type="journal article" date="2019" name="Int. J. Syst. Evol. Microbiol.">
        <title>The Global Catalogue of Microorganisms (GCM) 10K type strain sequencing project: providing services to taxonomists for standard genome sequencing and annotation.</title>
        <authorList>
            <consortium name="The Broad Institute Genomics Platform"/>
            <consortium name="The Broad Institute Genome Sequencing Center for Infectious Disease"/>
            <person name="Wu L."/>
            <person name="Ma J."/>
        </authorList>
    </citation>
    <scope>NUCLEOTIDE SEQUENCE [LARGE SCALE GENOMIC DNA]</scope>
    <source>
        <strain evidence="15">CCUG 59129</strain>
    </source>
</reference>
<dbReference type="InterPro" id="IPR003594">
    <property type="entry name" value="HATPase_dom"/>
</dbReference>
<dbReference type="PANTHER" id="PTHR34220:SF11">
    <property type="entry name" value="SENSOR PROTEIN KINASE HPTS"/>
    <property type="match status" value="1"/>
</dbReference>
<dbReference type="InterPro" id="IPR010559">
    <property type="entry name" value="Sig_transdc_His_kin_internal"/>
</dbReference>
<dbReference type="EC" id="2.7.13.3" evidence="14"/>
<proteinExistence type="predicted"/>
<evidence type="ECO:0000313" key="15">
    <source>
        <dbReference type="Proteomes" id="UP001596989"/>
    </source>
</evidence>
<evidence type="ECO:0000256" key="11">
    <source>
        <dbReference type="ARBA" id="ARBA00023136"/>
    </source>
</evidence>
<evidence type="ECO:0000256" key="9">
    <source>
        <dbReference type="ARBA" id="ARBA00022989"/>
    </source>
</evidence>
<comment type="caution">
    <text evidence="14">The sequence shown here is derived from an EMBL/GenBank/DDBJ whole genome shotgun (WGS) entry which is preliminary data.</text>
</comment>
<feature type="transmembrane region" description="Helical" evidence="12">
    <location>
        <begin position="278"/>
        <end position="301"/>
    </location>
</feature>
<evidence type="ECO:0000313" key="14">
    <source>
        <dbReference type="EMBL" id="MFD0958389.1"/>
    </source>
</evidence>
<keyword evidence="6" id="KW-0547">Nucleotide-binding</keyword>
<keyword evidence="4 14" id="KW-0808">Transferase</keyword>
<accession>A0ABW3HLI7</accession>
<dbReference type="RefSeq" id="WP_377562154.1">
    <property type="nucleotide sequence ID" value="NZ_JBHTJZ010000005.1"/>
</dbReference>
<protein>
    <submittedName>
        <fullName evidence="14">Sensor histidine kinase</fullName>
        <ecNumber evidence="14">2.7.13.3</ecNumber>
    </submittedName>
</protein>
<keyword evidence="9 12" id="KW-1133">Transmembrane helix</keyword>
<dbReference type="Gene3D" id="3.30.565.10">
    <property type="entry name" value="Histidine kinase-like ATPase, C-terminal domain"/>
    <property type="match status" value="1"/>
</dbReference>
<keyword evidence="5 12" id="KW-0812">Transmembrane</keyword>
<evidence type="ECO:0000256" key="4">
    <source>
        <dbReference type="ARBA" id="ARBA00022679"/>
    </source>
</evidence>
<dbReference type="PROSITE" id="PS50109">
    <property type="entry name" value="HIS_KIN"/>
    <property type="match status" value="1"/>
</dbReference>
<dbReference type="Pfam" id="PF06580">
    <property type="entry name" value="His_kinase"/>
    <property type="match status" value="1"/>
</dbReference>
<evidence type="ECO:0000256" key="2">
    <source>
        <dbReference type="ARBA" id="ARBA00022475"/>
    </source>
</evidence>
<dbReference type="Proteomes" id="UP001596989">
    <property type="component" value="Unassembled WGS sequence"/>
</dbReference>
<gene>
    <name evidence="14" type="ORF">ACFQ2I_03225</name>
</gene>
<dbReference type="Pfam" id="PF02518">
    <property type="entry name" value="HATPase_c"/>
    <property type="match status" value="1"/>
</dbReference>
<evidence type="ECO:0000259" key="13">
    <source>
        <dbReference type="PROSITE" id="PS50109"/>
    </source>
</evidence>
<evidence type="ECO:0000256" key="10">
    <source>
        <dbReference type="ARBA" id="ARBA00023012"/>
    </source>
</evidence>
<name>A0ABW3HLI7_9BACL</name>
<organism evidence="14 15">
    <name type="scientific">Paenibacillus chungangensis</name>
    <dbReference type="NCBI Taxonomy" id="696535"/>
    <lineage>
        <taxon>Bacteria</taxon>
        <taxon>Bacillati</taxon>
        <taxon>Bacillota</taxon>
        <taxon>Bacilli</taxon>
        <taxon>Bacillales</taxon>
        <taxon>Paenibacillaceae</taxon>
        <taxon>Paenibacillus</taxon>
    </lineage>
</organism>
<sequence>MIRSTLQKLRWRQWPLTQKLILFYMPLIVVPVVLGMYFVTSNFNHTSRDMMKKNTEDLLDLVVEKLDQELLAIEDLSLQFFVDVELSSLLHENAETYLQRVRIKRDLDKRLHILLSAYKPYITSAILTWDNNQYVFGRQDPDLLRRDYDEFYRNIEEGAGSVAWELDATNETGKRLLLLGRNINHMERFTKIAQIVFVIDPDLLMHTLEETKISENAVFELYSPEENLILSAGKKQTIDEHKQLITVVKSQRLGWKLKTVIPLQQLNDQIDRTIQVSIVTTILCVLLGLGATQLIVMDMLIPIKKLMLNMKQGVKGVKPPQLKRFRGAREVIELNDTFISVMYEIHQLNDEVMATQRKKQEADMRILQNQLTPHFLYNTLNSIRWMAIIQKQDNIKEMAESLTGLLFYSIRDPGQLVTIRDELAILYDYINIQNVRYENFKLTEDIPESCYELKILKFLLQPIIENAVLYGISEISRAGEIRLSASKEQNQLHLIISDNGCGMSAERLKQVREIVYGGKDVNHLGLKNIHERIQLHYGKNFGLQIDSVEDEGTRVELRLPIIKQTGSTL</sequence>
<keyword evidence="7 14" id="KW-0418">Kinase</keyword>
<evidence type="ECO:0000256" key="5">
    <source>
        <dbReference type="ARBA" id="ARBA00022692"/>
    </source>
</evidence>
<keyword evidence="15" id="KW-1185">Reference proteome</keyword>
<keyword evidence="3" id="KW-0597">Phosphoprotein</keyword>
<keyword evidence="8" id="KW-0067">ATP-binding</keyword>
<dbReference type="InterPro" id="IPR050640">
    <property type="entry name" value="Bact_2-comp_sensor_kinase"/>
</dbReference>
<dbReference type="GO" id="GO:0004673">
    <property type="term" value="F:protein histidine kinase activity"/>
    <property type="evidence" value="ECO:0007669"/>
    <property type="project" value="UniProtKB-EC"/>
</dbReference>
<keyword evidence="11 12" id="KW-0472">Membrane</keyword>
<dbReference type="InterPro" id="IPR005467">
    <property type="entry name" value="His_kinase_dom"/>
</dbReference>
<dbReference type="SUPFAM" id="SSF55874">
    <property type="entry name" value="ATPase domain of HSP90 chaperone/DNA topoisomerase II/histidine kinase"/>
    <property type="match status" value="1"/>
</dbReference>
<evidence type="ECO:0000256" key="8">
    <source>
        <dbReference type="ARBA" id="ARBA00022840"/>
    </source>
</evidence>
<keyword evidence="2" id="KW-1003">Cell membrane</keyword>
<evidence type="ECO:0000256" key="12">
    <source>
        <dbReference type="SAM" id="Phobius"/>
    </source>
</evidence>
<dbReference type="InterPro" id="IPR036890">
    <property type="entry name" value="HATPase_C_sf"/>
</dbReference>
<evidence type="ECO:0000256" key="7">
    <source>
        <dbReference type="ARBA" id="ARBA00022777"/>
    </source>
</evidence>
<evidence type="ECO:0000256" key="3">
    <source>
        <dbReference type="ARBA" id="ARBA00022553"/>
    </source>
</evidence>